<evidence type="ECO:0000256" key="2">
    <source>
        <dbReference type="SAM" id="Phobius"/>
    </source>
</evidence>
<dbReference type="AlphaFoldDB" id="A0ABD6CR42"/>
<evidence type="ECO:0000313" key="4">
    <source>
        <dbReference type="Proteomes" id="UP001597085"/>
    </source>
</evidence>
<proteinExistence type="predicted"/>
<evidence type="ECO:0008006" key="5">
    <source>
        <dbReference type="Google" id="ProtNLM"/>
    </source>
</evidence>
<feature type="region of interest" description="Disordered" evidence="1">
    <location>
        <begin position="74"/>
        <end position="96"/>
    </location>
</feature>
<keyword evidence="2" id="KW-0812">Transmembrane</keyword>
<comment type="caution">
    <text evidence="3">The sequence shown here is derived from an EMBL/GenBank/DDBJ whole genome shotgun (WGS) entry which is preliminary data.</text>
</comment>
<gene>
    <name evidence="3" type="ORF">ACFSBX_14250</name>
</gene>
<accession>A0ABD6CR42</accession>
<sequence length="96" mass="10183">MIGDSFWTPKRPVRIALLGAVLAMVVLHQSELFGLMSSQTLILGWIPVQIAYDVAYLLVGTAILAVMYLVAPEPPSEHEPTAGDSASDSATGGSDR</sequence>
<keyword evidence="2" id="KW-1133">Transmembrane helix</keyword>
<keyword evidence="4" id="KW-1185">Reference proteome</keyword>
<feature type="transmembrane region" description="Helical" evidence="2">
    <location>
        <begin position="12"/>
        <end position="30"/>
    </location>
</feature>
<keyword evidence="2" id="KW-0472">Membrane</keyword>
<dbReference type="RefSeq" id="WP_256421174.1">
    <property type="nucleotide sequence ID" value="NZ_JANHDI010000006.1"/>
</dbReference>
<dbReference type="Proteomes" id="UP001597085">
    <property type="component" value="Unassembled WGS sequence"/>
</dbReference>
<organism evidence="3 4">
    <name type="scientific">Halobellus rarus</name>
    <dbReference type="NCBI Taxonomy" id="1126237"/>
    <lineage>
        <taxon>Archaea</taxon>
        <taxon>Methanobacteriati</taxon>
        <taxon>Methanobacteriota</taxon>
        <taxon>Stenosarchaea group</taxon>
        <taxon>Halobacteria</taxon>
        <taxon>Halobacteriales</taxon>
        <taxon>Haloferacaceae</taxon>
        <taxon>Halobellus</taxon>
    </lineage>
</organism>
<feature type="transmembrane region" description="Helical" evidence="2">
    <location>
        <begin position="50"/>
        <end position="71"/>
    </location>
</feature>
<dbReference type="EMBL" id="JBHUDK010000012">
    <property type="protein sequence ID" value="MFD1600122.1"/>
    <property type="molecule type" value="Genomic_DNA"/>
</dbReference>
<feature type="compositionally biased region" description="Low complexity" evidence="1">
    <location>
        <begin position="82"/>
        <end position="96"/>
    </location>
</feature>
<evidence type="ECO:0000313" key="3">
    <source>
        <dbReference type="EMBL" id="MFD1600122.1"/>
    </source>
</evidence>
<evidence type="ECO:0000256" key="1">
    <source>
        <dbReference type="SAM" id="MobiDB-lite"/>
    </source>
</evidence>
<name>A0ABD6CR42_9EURY</name>
<protein>
    <recommendedName>
        <fullName evidence="5">DUF3311 domain-containing protein</fullName>
    </recommendedName>
</protein>
<reference evidence="3 4" key="1">
    <citation type="journal article" date="2019" name="Int. J. Syst. Evol. Microbiol.">
        <title>The Global Catalogue of Microorganisms (GCM) 10K type strain sequencing project: providing services to taxonomists for standard genome sequencing and annotation.</title>
        <authorList>
            <consortium name="The Broad Institute Genomics Platform"/>
            <consortium name="The Broad Institute Genome Sequencing Center for Infectious Disease"/>
            <person name="Wu L."/>
            <person name="Ma J."/>
        </authorList>
    </citation>
    <scope>NUCLEOTIDE SEQUENCE [LARGE SCALE GENOMIC DNA]</scope>
    <source>
        <strain evidence="3 4">CGMCC 1.12121</strain>
    </source>
</reference>